<comment type="caution">
    <text evidence="3">The sequence shown here is derived from an EMBL/GenBank/DDBJ whole genome shotgun (WGS) entry which is preliminary data.</text>
</comment>
<gene>
    <name evidence="3" type="ORF">IAD32_08455</name>
</gene>
<feature type="transmembrane region" description="Helical" evidence="1">
    <location>
        <begin position="6"/>
        <end position="25"/>
    </location>
</feature>
<organism evidence="3 4">
    <name type="scientific">Candidatus Scatavimonas merdigallinarum</name>
    <dbReference type="NCBI Taxonomy" id="2840914"/>
    <lineage>
        <taxon>Bacteria</taxon>
        <taxon>Bacillati</taxon>
        <taxon>Bacillota</taxon>
        <taxon>Clostridia</taxon>
        <taxon>Eubacteriales</taxon>
        <taxon>Oscillospiraceae</taxon>
        <taxon>Oscillospiraceae incertae sedis</taxon>
        <taxon>Candidatus Scatavimonas</taxon>
    </lineage>
</organism>
<keyword evidence="1" id="KW-0812">Transmembrane</keyword>
<proteinExistence type="predicted"/>
<dbReference type="AlphaFoldDB" id="A0A9D0ZJ97"/>
<accession>A0A9D0ZJ97</accession>
<name>A0A9D0ZJ97_9FIRM</name>
<dbReference type="EMBL" id="DVFW01000045">
    <property type="protein sequence ID" value="HIQ81294.1"/>
    <property type="molecule type" value="Genomic_DNA"/>
</dbReference>
<keyword evidence="1" id="KW-0472">Membrane</keyword>
<feature type="domain" description="DUF4474" evidence="2">
    <location>
        <begin position="43"/>
        <end position="283"/>
    </location>
</feature>
<dbReference type="Proteomes" id="UP000886787">
    <property type="component" value="Unassembled WGS sequence"/>
</dbReference>
<reference evidence="3" key="1">
    <citation type="submission" date="2020-10" db="EMBL/GenBank/DDBJ databases">
        <authorList>
            <person name="Gilroy R."/>
        </authorList>
    </citation>
    <scope>NUCLEOTIDE SEQUENCE</scope>
    <source>
        <strain evidence="3">ChiSjej1B19-3389</strain>
    </source>
</reference>
<sequence>MLILFISIAAVILAAILIFIVVWQVRTRNFSPTKDKAVQQQQLNAALQASGFAYERKGDYFYSLMDCWQRQTGYCSLYDAGAPLFNMIMDCEPVSFSYAGKRWLIELWKGQYGITTGAEIGIYNTSRDDLQSEKFTGTFYEPISDAEMLPLSFVLRRNRRVVLKRKAVHWWLTGFRLGMFSAPSELRMDAKIVFPNREMCSAFTNALRSLGYTQKEFSVRRTTVTIRYTTPHSEQPSTQEGIQKAAVQTVNQSNCRLYSLVTARYTNTLDKLEYLKAAMPNLYQFFLDSLYAKGFFSAFDWIRALLFGTSKPEPVSPAPPCPPEPSPCDPGPCDPGPCDPGPCDPGPCDPGPCESCPSDPCLSKDDCPPPCFCQRWDHYCTPKTSCCRYINPHTAERRTNK</sequence>
<evidence type="ECO:0000256" key="1">
    <source>
        <dbReference type="SAM" id="Phobius"/>
    </source>
</evidence>
<dbReference type="Pfam" id="PF14751">
    <property type="entry name" value="DUF4474"/>
    <property type="match status" value="1"/>
</dbReference>
<evidence type="ECO:0000313" key="4">
    <source>
        <dbReference type="Proteomes" id="UP000886787"/>
    </source>
</evidence>
<evidence type="ECO:0000259" key="2">
    <source>
        <dbReference type="Pfam" id="PF14751"/>
    </source>
</evidence>
<evidence type="ECO:0000313" key="3">
    <source>
        <dbReference type="EMBL" id="HIQ81294.1"/>
    </source>
</evidence>
<reference evidence="3" key="2">
    <citation type="journal article" date="2021" name="PeerJ">
        <title>Extensive microbial diversity within the chicken gut microbiome revealed by metagenomics and culture.</title>
        <authorList>
            <person name="Gilroy R."/>
            <person name="Ravi A."/>
            <person name="Getino M."/>
            <person name="Pursley I."/>
            <person name="Horton D.L."/>
            <person name="Alikhan N.F."/>
            <person name="Baker D."/>
            <person name="Gharbi K."/>
            <person name="Hall N."/>
            <person name="Watson M."/>
            <person name="Adriaenssens E.M."/>
            <person name="Foster-Nyarko E."/>
            <person name="Jarju S."/>
            <person name="Secka A."/>
            <person name="Antonio M."/>
            <person name="Oren A."/>
            <person name="Chaudhuri R.R."/>
            <person name="La Ragione R."/>
            <person name="Hildebrand F."/>
            <person name="Pallen M.J."/>
        </authorList>
    </citation>
    <scope>NUCLEOTIDE SEQUENCE</scope>
    <source>
        <strain evidence="3">ChiSjej1B19-3389</strain>
    </source>
</reference>
<dbReference type="InterPro" id="IPR029322">
    <property type="entry name" value="DUF4474"/>
</dbReference>
<protein>
    <submittedName>
        <fullName evidence="3">DUF4474 domain-containing protein</fullName>
    </submittedName>
</protein>
<keyword evidence="1" id="KW-1133">Transmembrane helix</keyword>